<gene>
    <name evidence="2" type="ORF">BcFMB_00010</name>
</gene>
<proteinExistence type="predicted"/>
<dbReference type="EMBL" id="CP018044">
    <property type="protein sequence ID" value="ATU21076.1"/>
    <property type="molecule type" value="Genomic_DNA"/>
</dbReference>
<dbReference type="Pfam" id="PF09250">
    <property type="entry name" value="Prim-Pol"/>
    <property type="match status" value="1"/>
</dbReference>
<dbReference type="SMART" id="SM00943">
    <property type="entry name" value="Prim-Pol"/>
    <property type="match status" value="1"/>
</dbReference>
<evidence type="ECO:0000259" key="1">
    <source>
        <dbReference type="SMART" id="SM00943"/>
    </source>
</evidence>
<reference evidence="2 3" key="1">
    <citation type="submission" date="2016-11" db="EMBL/GenBank/DDBJ databases">
        <title>complete genome sequence of Bifidobacterium choerinum strain FMB-1.</title>
        <authorList>
            <person name="Park C.-S."/>
            <person name="Jung D.-H."/>
            <person name="Choi D.-S."/>
        </authorList>
    </citation>
    <scope>NUCLEOTIDE SEQUENCE [LARGE SCALE GENOMIC DNA]</scope>
    <source>
        <strain evidence="2 3">FMB-1</strain>
    </source>
</reference>
<evidence type="ECO:0000313" key="2">
    <source>
        <dbReference type="EMBL" id="ATU21076.1"/>
    </source>
</evidence>
<dbReference type="Proteomes" id="UP000229907">
    <property type="component" value="Chromosome"/>
</dbReference>
<protein>
    <submittedName>
        <fullName evidence="2">DNA primase</fullName>
    </submittedName>
</protein>
<feature type="domain" description="DNA primase/polymerase bifunctional N-terminal" evidence="1">
    <location>
        <begin position="504"/>
        <end position="667"/>
    </location>
</feature>
<evidence type="ECO:0000313" key="3">
    <source>
        <dbReference type="Proteomes" id="UP000229907"/>
    </source>
</evidence>
<name>A0A2D3D884_9BIFI</name>
<dbReference type="AlphaFoldDB" id="A0A2D3D884"/>
<dbReference type="KEGG" id="bcho:BcFMB_00010"/>
<accession>A0A2D3D884</accession>
<dbReference type="InterPro" id="IPR015330">
    <property type="entry name" value="DNA_primase/pol_bifunc_N"/>
</dbReference>
<organism evidence="2 3">
    <name type="scientific">Bifidobacterium choerinum</name>
    <dbReference type="NCBI Taxonomy" id="35760"/>
    <lineage>
        <taxon>Bacteria</taxon>
        <taxon>Bacillati</taxon>
        <taxon>Actinomycetota</taxon>
        <taxon>Actinomycetes</taxon>
        <taxon>Bifidobacteriales</taxon>
        <taxon>Bifidobacteriaceae</taxon>
        <taxon>Bifidobacterium</taxon>
    </lineage>
</organism>
<dbReference type="SUPFAM" id="SSF56747">
    <property type="entry name" value="Prim-pol domain"/>
    <property type="match status" value="1"/>
</dbReference>
<sequence length="786" mass="87548">MLNMYGYQPIPSQYLPAAYMDVFENLCETFTPANDTTVIRTLTGTNIELVAYQRSKKGPKEPVCAAGYQKAIWELREGHLRYCPSDGRLWRRDSDETDHDGDRYILNSWHPVRSIEDEYAVKGSTWELPAMSSTILREAKRAQWFKRVERGVRIDPCVWVRRDGTIIRLEDEPDLAVTQTLPNTGMNVDAVHNAERIARWLTAGEDSAENLLRMFATPWLEPFKQLTYVLSGHGGDGKTLIMSRAVCGVLGMERVFPAFSVSQYCQPGGYTLTRESMNDAMDGMAFAYDDEAGAVSDSMLPLLRGLSTGTPVQARVVGGRYRQVTPSATLVLCTNQAFADSSETSDVRRFVKVEFHSSKGRSYDEYHAIERFVQEHPAAFYAASCMLWERSDAPRVVNLSPARSISDEMYWLISSIVDNEREYGQPVASRSEYRKEFRKAVDDGTLQLLGLKNADSVVLPGGKQRVVRVADRARFDVYRRAVMESETDEQTVPDVPEPIEDVDALSPADFGFQADYVVADEFKVARNWKQLSGSPNVDTSKRPDADAYAVVPREGWIVVDMDVPEDGGETGWHLANSQVGVYGSAAFPKTLLVRTPSGGVHAYYRLPAGREGVLRNASHPGKDEEHPAGLPIDLRLERKGYVVGPGSRVAIGEYRIVDVPDGPIPELSDAWFTWMAAHDGYVDAPMGGQGSFRMPAKHTHALMSVAEFGQGPACRDGEPPVDMSPIPQGRRNTELHAWAYGRAVNHPDNLGRIEHDLYARGRISGLPESELATIWRSIMRRLGGAR</sequence>